<name>S0KKR6_9ENTE</name>
<dbReference type="STRING" id="1140003.OMY_02181"/>
<dbReference type="InterPro" id="IPR056906">
    <property type="entry name" value="ORF2/G2P_dom"/>
</dbReference>
<dbReference type="PATRIC" id="fig|1140003.3.peg.2093"/>
<dbReference type="Proteomes" id="UP000015961">
    <property type="component" value="Unassembled WGS sequence"/>
</dbReference>
<sequence>MEFNKDDYKEQILEEYNQKIVDFGNGMVEITVYHDYQIRQLGSFKHKGGATDKSEISDEAQEERTKNQSYAIKRKIRGYALANDFKWFTTLTIDPKQYDSLDYNSSKELLLKWCRKMRDRYGNFDYLIVPELHKNGAVHFHSLLGDIPANFIEAKHPKTGVPLLRNERQVYNLTDWTYGFTDCEEIEDKERTASYLTKYITKELMTDKEMFRKKRYFNSKGLKKPQIDYINSETDNLKDFIPNFGIVETNENGNNVLEKVIYKLEKDATGQLVQKTNDYLIKAKKNHLSTPISKTDDTS</sequence>
<evidence type="ECO:0000259" key="1">
    <source>
        <dbReference type="Pfam" id="PF23343"/>
    </source>
</evidence>
<evidence type="ECO:0000313" key="3">
    <source>
        <dbReference type="Proteomes" id="UP000015961"/>
    </source>
</evidence>
<keyword evidence="3" id="KW-1185">Reference proteome</keyword>
<evidence type="ECO:0000313" key="2">
    <source>
        <dbReference type="EMBL" id="EOT84260.1"/>
    </source>
</evidence>
<reference evidence="2 3" key="1">
    <citation type="submission" date="2013-03" db="EMBL/GenBank/DDBJ databases">
        <title>The Genome Sequence of Enterococcus sulfureus ATCC_49903 (PacBio/Illumina hybrid assembly).</title>
        <authorList>
            <consortium name="The Broad Institute Genomics Platform"/>
            <consortium name="The Broad Institute Genome Sequencing Center for Infectious Disease"/>
            <person name="Earl A."/>
            <person name="Russ C."/>
            <person name="Gilmore M."/>
            <person name="Surin D."/>
            <person name="Walker B."/>
            <person name="Young S."/>
            <person name="Zeng Q."/>
            <person name="Gargeya S."/>
            <person name="Fitzgerald M."/>
            <person name="Haas B."/>
            <person name="Abouelleil A."/>
            <person name="Allen A.W."/>
            <person name="Alvarado L."/>
            <person name="Arachchi H.M."/>
            <person name="Berlin A.M."/>
            <person name="Chapman S.B."/>
            <person name="Gainer-Dewar J."/>
            <person name="Goldberg J."/>
            <person name="Griggs A."/>
            <person name="Gujja S."/>
            <person name="Hansen M."/>
            <person name="Howarth C."/>
            <person name="Imamovic A."/>
            <person name="Ireland A."/>
            <person name="Larimer J."/>
            <person name="McCowan C."/>
            <person name="Murphy C."/>
            <person name="Pearson M."/>
            <person name="Poon T.W."/>
            <person name="Priest M."/>
            <person name="Roberts A."/>
            <person name="Saif S."/>
            <person name="Shea T."/>
            <person name="Sisk P."/>
            <person name="Sykes S."/>
            <person name="Wortman J."/>
            <person name="Nusbaum C."/>
            <person name="Birren B."/>
        </authorList>
    </citation>
    <scope>NUCLEOTIDE SEQUENCE [LARGE SCALE GENOMIC DNA]</scope>
    <source>
        <strain evidence="2 3">ATCC 49903</strain>
    </source>
</reference>
<dbReference type="AlphaFoldDB" id="S0KKR6"/>
<gene>
    <name evidence="2" type="ORF">I573_01161</name>
</gene>
<dbReference type="Pfam" id="PF23343">
    <property type="entry name" value="REP_ORF2-G2P"/>
    <property type="match status" value="1"/>
</dbReference>
<dbReference type="eggNOG" id="ENOG5032WYT">
    <property type="taxonomic scope" value="Bacteria"/>
</dbReference>
<organism evidence="2 3">
    <name type="scientific">Enterococcus sulfureus ATCC 49903</name>
    <dbReference type="NCBI Taxonomy" id="1140003"/>
    <lineage>
        <taxon>Bacteria</taxon>
        <taxon>Bacillati</taxon>
        <taxon>Bacillota</taxon>
        <taxon>Bacilli</taxon>
        <taxon>Lactobacillales</taxon>
        <taxon>Enterococcaceae</taxon>
        <taxon>Enterococcus</taxon>
    </lineage>
</organism>
<accession>S0KKR6</accession>
<dbReference type="EMBL" id="ASWO01000004">
    <property type="protein sequence ID" value="EOT84260.1"/>
    <property type="molecule type" value="Genomic_DNA"/>
</dbReference>
<feature type="domain" description="Replication-associated protein ORF2/G2P" evidence="1">
    <location>
        <begin position="87"/>
        <end position="203"/>
    </location>
</feature>
<dbReference type="OrthoDB" id="9811391at2"/>
<proteinExistence type="predicted"/>
<dbReference type="RefSeq" id="WP_016186598.1">
    <property type="nucleotide sequence ID" value="NZ_ASWO01000004.1"/>
</dbReference>
<comment type="caution">
    <text evidence="2">The sequence shown here is derived from an EMBL/GenBank/DDBJ whole genome shotgun (WGS) entry which is preliminary data.</text>
</comment>
<protein>
    <recommendedName>
        <fullName evidence="1">Replication-associated protein ORF2/G2P domain-containing protein</fullName>
    </recommendedName>
</protein>